<evidence type="ECO:0000313" key="3">
    <source>
        <dbReference type="EMBL" id="OAD21292.1"/>
    </source>
</evidence>
<keyword evidence="4" id="KW-1185">Reference proteome</keyword>
<reference evidence="3 4" key="1">
    <citation type="submission" date="2016-05" db="EMBL/GenBank/DDBJ databases">
        <title>Single-cell genome of chain-forming Candidatus Thiomargarita nelsonii and comparison to other large sulfur-oxidizing bacteria.</title>
        <authorList>
            <person name="Winkel M."/>
            <person name="Salman V."/>
            <person name="Woyke T."/>
            <person name="Schulz-Vogt H."/>
            <person name="Richter M."/>
            <person name="Flood B."/>
            <person name="Bailey J."/>
            <person name="Amann R."/>
            <person name="Mussmann M."/>
        </authorList>
    </citation>
    <scope>NUCLEOTIDE SEQUENCE [LARGE SCALE GENOMIC DNA]</scope>
    <source>
        <strain evidence="3 4">THI036</strain>
    </source>
</reference>
<name>A0A176RZQ1_9GAMM</name>
<accession>A0A176RZQ1</accession>
<protein>
    <submittedName>
        <fullName evidence="3">Secreted protein</fullName>
    </submittedName>
</protein>
<proteinExistence type="predicted"/>
<evidence type="ECO:0000256" key="1">
    <source>
        <dbReference type="SAM" id="MobiDB-lite"/>
    </source>
</evidence>
<gene>
    <name evidence="3" type="ORF">THIOM_002946</name>
</gene>
<sequence length="57" mass="6287">MIKQTLLILLTSLVLSACVSEDIQNPPLSLEKGEKGLERVPPPPWGGENPLYLWSKS</sequence>
<feature type="signal peptide" evidence="2">
    <location>
        <begin position="1"/>
        <end position="17"/>
    </location>
</feature>
<feature type="region of interest" description="Disordered" evidence="1">
    <location>
        <begin position="30"/>
        <end position="49"/>
    </location>
</feature>
<dbReference type="EMBL" id="LUTY01001737">
    <property type="protein sequence ID" value="OAD21292.1"/>
    <property type="molecule type" value="Genomic_DNA"/>
</dbReference>
<feature type="chain" id="PRO_5008048975" evidence="2">
    <location>
        <begin position="18"/>
        <end position="57"/>
    </location>
</feature>
<evidence type="ECO:0000256" key="2">
    <source>
        <dbReference type="SAM" id="SignalP"/>
    </source>
</evidence>
<evidence type="ECO:0000313" key="4">
    <source>
        <dbReference type="Proteomes" id="UP000076962"/>
    </source>
</evidence>
<keyword evidence="2" id="KW-0732">Signal</keyword>
<dbReference type="Proteomes" id="UP000076962">
    <property type="component" value="Unassembled WGS sequence"/>
</dbReference>
<organism evidence="3 4">
    <name type="scientific">Candidatus Thiomargarita nelsonii</name>
    <dbReference type="NCBI Taxonomy" id="1003181"/>
    <lineage>
        <taxon>Bacteria</taxon>
        <taxon>Pseudomonadati</taxon>
        <taxon>Pseudomonadota</taxon>
        <taxon>Gammaproteobacteria</taxon>
        <taxon>Thiotrichales</taxon>
        <taxon>Thiotrichaceae</taxon>
        <taxon>Thiomargarita</taxon>
    </lineage>
</organism>
<dbReference type="PROSITE" id="PS51257">
    <property type="entry name" value="PROKAR_LIPOPROTEIN"/>
    <property type="match status" value="1"/>
</dbReference>
<dbReference type="AlphaFoldDB" id="A0A176RZQ1"/>
<comment type="caution">
    <text evidence="3">The sequence shown here is derived from an EMBL/GenBank/DDBJ whole genome shotgun (WGS) entry which is preliminary data.</text>
</comment>